<keyword evidence="2" id="KW-1133">Transmembrane helix</keyword>
<dbReference type="Pfam" id="PF01551">
    <property type="entry name" value="Peptidase_M23"/>
    <property type="match status" value="1"/>
</dbReference>
<evidence type="ECO:0000313" key="6">
    <source>
        <dbReference type="Proteomes" id="UP000184447"/>
    </source>
</evidence>
<sequence length="446" mass="49837">MNKFVINNKKIIYIIASVILLIILSLLIYVNSVAYLVSIDGKTIGIVKNKEQVIQLTSELAKKCEEEFKKEVNIPQNISFQKVFATGKNIVSVDELKLELEKEIEVKVEAYIIKCNSEKIAIVDDEECANKILENLKFQYIDKELEPQFKEIGFLETVEVIQEYVSPNLITSVEDAFSLISTGTNEIKKYEIEEGDVISCIAEEYKLKVADIEKANPEINIDKIKIGQKISLTVPKPLISVKTVEENQYVEEKPFIVEYEESNNMYEGEYKVTVKGQNGSNQIKAEIVKINGIEAERTILEESIITEPVSQVVVKGTKERPKTMATGSFGWPSGGSITSKFGYRWGRNHNGIDFGVSTGTPIKASDGGKITFAGWKGGYGYLVIIDHENGYSTYYGHNSILKVKAGERVYKGQTISLSGNTGNSTGPHLHFEIRKNGEPINPLNKL</sequence>
<dbReference type="PROSITE" id="PS51109">
    <property type="entry name" value="G5"/>
    <property type="match status" value="1"/>
</dbReference>
<dbReference type="RefSeq" id="WP_073336035.1">
    <property type="nucleotide sequence ID" value="NZ_FQXM01000002.1"/>
</dbReference>
<gene>
    <name evidence="5" type="ORF">SAMN02745207_00184</name>
</gene>
<accession>A0A1M5QMK1</accession>
<dbReference type="PANTHER" id="PTHR21666:SF270">
    <property type="entry name" value="MUREIN HYDROLASE ACTIVATOR ENVC"/>
    <property type="match status" value="1"/>
</dbReference>
<dbReference type="CDD" id="cd12797">
    <property type="entry name" value="M23_peptidase"/>
    <property type="match status" value="1"/>
</dbReference>
<dbReference type="SUPFAM" id="SSF54106">
    <property type="entry name" value="LysM domain"/>
    <property type="match status" value="1"/>
</dbReference>
<evidence type="ECO:0000259" key="3">
    <source>
        <dbReference type="PROSITE" id="PS51109"/>
    </source>
</evidence>
<dbReference type="InterPro" id="IPR018392">
    <property type="entry name" value="LysM"/>
</dbReference>
<evidence type="ECO:0000256" key="2">
    <source>
        <dbReference type="SAM" id="Phobius"/>
    </source>
</evidence>
<dbReference type="Proteomes" id="UP000184447">
    <property type="component" value="Unassembled WGS sequence"/>
</dbReference>
<dbReference type="InterPro" id="IPR016047">
    <property type="entry name" value="M23ase_b-sheet_dom"/>
</dbReference>
<evidence type="ECO:0000256" key="1">
    <source>
        <dbReference type="ARBA" id="ARBA00022729"/>
    </source>
</evidence>
<dbReference type="GO" id="GO:0004222">
    <property type="term" value="F:metalloendopeptidase activity"/>
    <property type="evidence" value="ECO:0007669"/>
    <property type="project" value="TreeGrafter"/>
</dbReference>
<dbReference type="PANTHER" id="PTHR21666">
    <property type="entry name" value="PEPTIDASE-RELATED"/>
    <property type="match status" value="1"/>
</dbReference>
<keyword evidence="5" id="KW-0378">Hydrolase</keyword>
<dbReference type="SUPFAM" id="SSF51261">
    <property type="entry name" value="Duplicated hybrid motif"/>
    <property type="match status" value="1"/>
</dbReference>
<proteinExistence type="predicted"/>
<dbReference type="InterPro" id="IPR050570">
    <property type="entry name" value="Cell_wall_metabolism_enzyme"/>
</dbReference>
<dbReference type="Gene3D" id="3.10.350.10">
    <property type="entry name" value="LysM domain"/>
    <property type="match status" value="1"/>
</dbReference>
<dbReference type="InterPro" id="IPR036779">
    <property type="entry name" value="LysM_dom_sf"/>
</dbReference>
<dbReference type="SMART" id="SM01208">
    <property type="entry name" value="G5"/>
    <property type="match status" value="1"/>
</dbReference>
<organism evidence="5 6">
    <name type="scientific">Clostridium grantii DSM 8605</name>
    <dbReference type="NCBI Taxonomy" id="1121316"/>
    <lineage>
        <taxon>Bacteria</taxon>
        <taxon>Bacillati</taxon>
        <taxon>Bacillota</taxon>
        <taxon>Clostridia</taxon>
        <taxon>Eubacteriales</taxon>
        <taxon>Clostridiaceae</taxon>
        <taxon>Clostridium</taxon>
    </lineage>
</organism>
<dbReference type="InterPro" id="IPR011098">
    <property type="entry name" value="G5_dom"/>
</dbReference>
<dbReference type="CDD" id="cd00118">
    <property type="entry name" value="LysM"/>
    <property type="match status" value="1"/>
</dbReference>
<evidence type="ECO:0000313" key="5">
    <source>
        <dbReference type="EMBL" id="SHH15198.1"/>
    </source>
</evidence>
<feature type="domain" description="LysM" evidence="4">
    <location>
        <begin position="188"/>
        <end position="232"/>
    </location>
</feature>
<name>A0A1M5QMK1_9CLOT</name>
<protein>
    <submittedName>
        <fullName evidence="5">Murein DD-endopeptidase MepM and murein hydrolase activator NlpD, contain LysM domain</fullName>
    </submittedName>
</protein>
<feature type="transmembrane region" description="Helical" evidence="2">
    <location>
        <begin position="12"/>
        <end position="30"/>
    </location>
</feature>
<dbReference type="EMBL" id="FQXM01000002">
    <property type="protein sequence ID" value="SHH15198.1"/>
    <property type="molecule type" value="Genomic_DNA"/>
</dbReference>
<dbReference type="AlphaFoldDB" id="A0A1M5QMK1"/>
<keyword evidence="2" id="KW-0472">Membrane</keyword>
<dbReference type="Pfam" id="PF07501">
    <property type="entry name" value="G5"/>
    <property type="match status" value="1"/>
</dbReference>
<dbReference type="Gene3D" id="2.20.230.10">
    <property type="entry name" value="Resuscitation-promoting factor rpfb"/>
    <property type="match status" value="1"/>
</dbReference>
<dbReference type="SMART" id="SM00257">
    <property type="entry name" value="LysM"/>
    <property type="match status" value="1"/>
</dbReference>
<feature type="domain" description="G5" evidence="3">
    <location>
        <begin position="239"/>
        <end position="319"/>
    </location>
</feature>
<keyword evidence="2" id="KW-0812">Transmembrane</keyword>
<dbReference type="Gene3D" id="2.70.70.10">
    <property type="entry name" value="Glucose Permease (Domain IIA)"/>
    <property type="match status" value="1"/>
</dbReference>
<reference evidence="5 6" key="1">
    <citation type="submission" date="2016-11" db="EMBL/GenBank/DDBJ databases">
        <authorList>
            <person name="Jaros S."/>
            <person name="Januszkiewicz K."/>
            <person name="Wedrychowicz H."/>
        </authorList>
    </citation>
    <scope>NUCLEOTIDE SEQUENCE [LARGE SCALE GENOMIC DNA]</scope>
    <source>
        <strain evidence="5 6">DSM 8605</strain>
    </source>
</reference>
<dbReference type="InterPro" id="IPR011055">
    <property type="entry name" value="Dup_hybrid_motif"/>
</dbReference>
<dbReference type="PROSITE" id="PS51782">
    <property type="entry name" value="LYSM"/>
    <property type="match status" value="1"/>
</dbReference>
<dbReference type="STRING" id="1121316.SAMN02745207_00184"/>
<dbReference type="OrthoDB" id="9809488at2"/>
<evidence type="ECO:0000259" key="4">
    <source>
        <dbReference type="PROSITE" id="PS51782"/>
    </source>
</evidence>
<dbReference type="Pfam" id="PF01476">
    <property type="entry name" value="LysM"/>
    <property type="match status" value="1"/>
</dbReference>
<keyword evidence="1" id="KW-0732">Signal</keyword>
<keyword evidence="6" id="KW-1185">Reference proteome</keyword>